<dbReference type="AlphaFoldDB" id="T2M7Q5"/>
<dbReference type="InterPro" id="IPR026136">
    <property type="entry name" value="RIPOR3"/>
</dbReference>
<feature type="non-terminal residue" evidence="4">
    <location>
        <position position="1"/>
    </location>
</feature>
<gene>
    <name evidence="4" type="primary">FAM65C</name>
</gene>
<evidence type="ECO:0000256" key="1">
    <source>
        <dbReference type="ARBA" id="ARBA00005744"/>
    </source>
</evidence>
<reference evidence="4" key="1">
    <citation type="journal article" date="2013" name="Genome Biol. Evol.">
        <title>Punctuated emergences of genetic and phenotypic innovations in eumetazoan, bilaterian, euteleostome, and hominidae ancestors.</title>
        <authorList>
            <person name="Wenger Y."/>
            <person name="Galliot B."/>
        </authorList>
    </citation>
    <scope>NUCLEOTIDE SEQUENCE</scope>
    <source>
        <tissue evidence="4">Whole animals</tissue>
    </source>
</reference>
<dbReference type="PANTHER" id="PTHR15829">
    <property type="entry name" value="PROTEIN KINASE PKN/PRK1, EFFECTOR"/>
    <property type="match status" value="1"/>
</dbReference>
<evidence type="ECO:0000259" key="3">
    <source>
        <dbReference type="Pfam" id="PF15903"/>
    </source>
</evidence>
<feature type="domain" description="FAM65 N-terminal" evidence="3">
    <location>
        <begin position="91"/>
        <end position="240"/>
    </location>
</feature>
<dbReference type="InterPro" id="IPR031780">
    <property type="entry name" value="FAM65_N"/>
</dbReference>
<feature type="compositionally biased region" description="Basic and acidic residues" evidence="2">
    <location>
        <begin position="262"/>
        <end position="275"/>
    </location>
</feature>
<feature type="compositionally biased region" description="Polar residues" evidence="2">
    <location>
        <begin position="280"/>
        <end position="320"/>
    </location>
</feature>
<dbReference type="PANTHER" id="PTHR15829:SF13">
    <property type="entry name" value="FAM65 N-TERMINAL DOMAIN-CONTAINING PROTEIN"/>
    <property type="match status" value="1"/>
</dbReference>
<dbReference type="EMBL" id="HAAD01001728">
    <property type="protein sequence ID" value="CDG67960.1"/>
    <property type="molecule type" value="mRNA"/>
</dbReference>
<protein>
    <submittedName>
        <fullName evidence="4">Protein FAM65C</fullName>
    </submittedName>
</protein>
<organism evidence="4">
    <name type="scientific">Hydra vulgaris</name>
    <name type="common">Hydra</name>
    <name type="synonym">Hydra attenuata</name>
    <dbReference type="NCBI Taxonomy" id="6087"/>
    <lineage>
        <taxon>Eukaryota</taxon>
        <taxon>Metazoa</taxon>
        <taxon>Cnidaria</taxon>
        <taxon>Hydrozoa</taxon>
        <taxon>Hydroidolina</taxon>
        <taxon>Anthoathecata</taxon>
        <taxon>Aplanulata</taxon>
        <taxon>Hydridae</taxon>
        <taxon>Hydra</taxon>
    </lineage>
</organism>
<comment type="similarity">
    <text evidence="1">Belongs to the RIPOR family.</text>
</comment>
<evidence type="ECO:0000313" key="4">
    <source>
        <dbReference type="EMBL" id="CDG67960.1"/>
    </source>
</evidence>
<proteinExistence type="evidence at transcript level"/>
<dbReference type="OrthoDB" id="5975360at2759"/>
<name>T2M7Q5_HYDVU</name>
<feature type="region of interest" description="Disordered" evidence="2">
    <location>
        <begin position="262"/>
        <end position="320"/>
    </location>
</feature>
<accession>T2M7Q5</accession>
<dbReference type="Pfam" id="PF15903">
    <property type="entry name" value="PL48"/>
    <property type="match status" value="1"/>
</dbReference>
<evidence type="ECO:0000256" key="2">
    <source>
        <dbReference type="SAM" id="MobiDB-lite"/>
    </source>
</evidence>
<sequence length="786" mass="88700">MSHKSTHPMHWLYFFTTDGQFMLTNFFSVPFLLLTSDTESGSQYVEHKLTHLLSYHLDSINCFTTYDPLHFSEPLAAAPSSFQFGVPGESLHFQILGLLGFSRLCQGFTYEVHFKLCKQSWKAKCKLEPLGQSWVESEFTFQINYNDDLKVKVSEIGSAVRRSQVIGSIVCPVQNFLNITPQAYLLPLNTTGTIKLKLGAIWRPCNSVRSSNIEYTNNYSNMVPLAHSLSASSPTSPQPPFLDPQKSGGSFPAVINQLSSRIDNEKVNNDEDLKAKRNSPAYSQSFLSSDNISKNRQSSSFKELKNENVTTPQRKASLNDPVNNIKTTQVPIKSNYSPTANKITNVQSIDQVISNYNNKQNKDNISQNETDSSTNDRNFISLKMDDRSSINEIIDVCQSIVQSLKLKPKIMEQCTSLISRIFIVKDSMMQLKNSYERKASLTDSISDALDTFSFLSDLDETEKSSKTVESQPSIQTVTILRNQWKKCYRVLYHHVCSIKEAIDASQPANSPLKEMEKIILPHITKQLEFINIILKIASTPDEIELSQVCSTYCGSSTLSNTWEVSSSQLKYKCFIFIGPLYCTEDCIINTLKILEEHSRRINPSQANVCHTDEVCRKALSRLQEGFKSDKEILSLFQFINFFKKLKSNNVSDFLVKLRKEATIVNLLQSKDDLIVLTALHQLGNALVENSIFHQILTLLVTGSTLVINGAGREGHYRRGGYLFVAITLSQLYNSETRTLTNKAAARRNELSAVLPGTWWGSNSEPLVYEASALPLHHYRNYVMIVQ</sequence>